<dbReference type="Pfam" id="PF24536">
    <property type="entry name" value="NXPE4_C"/>
    <property type="match status" value="1"/>
</dbReference>
<feature type="transmembrane region" description="Helical" evidence="8">
    <location>
        <begin position="461"/>
        <end position="480"/>
    </location>
</feature>
<evidence type="ECO:0000256" key="1">
    <source>
        <dbReference type="ARBA" id="ARBA00004141"/>
    </source>
</evidence>
<dbReference type="GO" id="GO:0005794">
    <property type="term" value="C:Golgi apparatus"/>
    <property type="evidence" value="ECO:0007669"/>
    <property type="project" value="UniProtKB-ARBA"/>
</dbReference>
<feature type="transmembrane region" description="Helical" evidence="8">
    <location>
        <begin position="403"/>
        <end position="423"/>
    </location>
</feature>
<evidence type="ECO:0000259" key="9">
    <source>
        <dbReference type="Pfam" id="PF07779"/>
    </source>
</evidence>
<dbReference type="GO" id="GO:0016020">
    <property type="term" value="C:membrane"/>
    <property type="evidence" value="ECO:0007669"/>
    <property type="project" value="UniProtKB-SubCell"/>
</dbReference>
<dbReference type="GO" id="GO:0005975">
    <property type="term" value="P:carbohydrate metabolic process"/>
    <property type="evidence" value="ECO:0007669"/>
    <property type="project" value="UniProtKB-ARBA"/>
</dbReference>
<dbReference type="GO" id="GO:0016740">
    <property type="term" value="F:transferase activity"/>
    <property type="evidence" value="ECO:0007669"/>
    <property type="project" value="UniProtKB-KW"/>
</dbReference>
<comment type="caution">
    <text evidence="11">The sequence shown here is derived from an EMBL/GenBank/DDBJ whole genome shotgun (WGS) entry which is preliminary data.</text>
</comment>
<comment type="similarity">
    <text evidence="2">Belongs to the PC-esterase family. CASD1 subfamily.</text>
</comment>
<evidence type="ECO:0000259" key="10">
    <source>
        <dbReference type="Pfam" id="PF24536"/>
    </source>
</evidence>
<keyword evidence="4 8" id="KW-0812">Transmembrane</keyword>
<keyword evidence="3" id="KW-0808">Transferase</keyword>
<feature type="transmembrane region" description="Helical" evidence="8">
    <location>
        <begin position="690"/>
        <end position="708"/>
    </location>
</feature>
<accession>A0A8H3FW31</accession>
<comment type="subcellular location">
    <subcellularLocation>
        <location evidence="1">Membrane</location>
        <topology evidence="1">Multi-pass membrane protein</topology>
    </subcellularLocation>
</comment>
<evidence type="ECO:0000256" key="6">
    <source>
        <dbReference type="ARBA" id="ARBA00023136"/>
    </source>
</evidence>
<feature type="transmembrane region" description="Helical" evidence="8">
    <location>
        <begin position="373"/>
        <end position="391"/>
    </location>
</feature>
<feature type="transmembrane region" description="Helical" evidence="8">
    <location>
        <begin position="538"/>
        <end position="559"/>
    </location>
</feature>
<dbReference type="InterPro" id="IPR036514">
    <property type="entry name" value="SGNH_hydro_sf"/>
</dbReference>
<evidence type="ECO:0000256" key="8">
    <source>
        <dbReference type="SAM" id="Phobius"/>
    </source>
</evidence>
<reference evidence="11" key="1">
    <citation type="submission" date="2021-03" db="EMBL/GenBank/DDBJ databases">
        <authorList>
            <person name="Tagirdzhanova G."/>
        </authorList>
    </citation>
    <scope>NUCLEOTIDE SEQUENCE</scope>
</reference>
<dbReference type="AlphaFoldDB" id="A0A8H3FW31"/>
<evidence type="ECO:0000256" key="2">
    <source>
        <dbReference type="ARBA" id="ARBA00010666"/>
    </source>
</evidence>
<evidence type="ECO:0008006" key="13">
    <source>
        <dbReference type="Google" id="ProtNLM"/>
    </source>
</evidence>
<dbReference type="InterPro" id="IPR057106">
    <property type="entry name" value="NXPE4_C"/>
</dbReference>
<sequence>MYLRRIRAACLDLQDAVNCACLSLFITVVILVMYRHFWQDSHDPNKCDALLSRGRWLDAPDPYHSVKGYQNWQPAGCMMHEYNARDLTTCLKSRRIVFIGDSVTRQIFWALAKKLDIQDEGEDKHSSMSVDAHGVRIEFFWDPYLNTSSLYQEVAATSLPGARNNQIDTAAILLLGGGLWNARYLGDASYQQFESSTSEIMRALQDRKSHGRPSSLSGQGSGGEYDLVVFAPIHVPRYDALSPERAMTITPARVKPIFQHLQQLSVRQNVTVAWSFSHMMWREPSAYDEDGLHVNGVVAREMADVLLNARCNAILRQSNVGGYPMDKTCCNIYQRPNWVQSIILNVSLGLLPAIILITSKDAKRSNFSPSRKVTRAITVLASAICYCYFADRTQLFNKAQKQYSFTGFMCLCTATLVLGFFSIRRSAPGPLHKNSGCPTQRIVVQDQPFLSRHQTDEWKGWMQFIILIYHYTGASRTLWIYETVRLLVASYIFMTGFGHTVFFYKRSDYSLRRSAAVLIRLNMLSCLLPYVMKTDYLFYYFAPLISFWYLVIYLTMVVGHSRNRSLGFLIAKVLISAISTTGLIRVPGIFETFFQVLEKCCNIHWNVTEWRFRLQLDSYIVYTGMLCGTLFVKYLDALHVDLPEDSALNRLIRQVPWIFRFIWLPMALVTPPVFYLFAHRTPDKYSYNAWLPYISTAPVLAFVTFRNISRHTRNFHSSVFAWIGRHSLETFTLQFHIWLAADTKGLLALGVFEGIAGGDGGARVDLAVLTIIFLWVCWHVAAATQALTSWIIDPSDGRRDVEGVDDGVVGEEEGLPRMKCKEDVRDVFNIGRVAAGFGAEAMRSASRMKRLAAGDLRTNEEAFIPRSGRFLTTWEQAYF</sequence>
<feature type="domain" description="Cas1p 10 TM acyl transferase" evidence="9">
    <location>
        <begin position="324"/>
        <end position="794"/>
    </location>
</feature>
<dbReference type="Gene3D" id="3.40.50.1110">
    <property type="entry name" value="SGNH hydrolase"/>
    <property type="match status" value="1"/>
</dbReference>
<dbReference type="Pfam" id="PF07779">
    <property type="entry name" value="Cas1_AcylT"/>
    <property type="match status" value="1"/>
</dbReference>
<feature type="domain" description="NXPE C-terminal" evidence="10">
    <location>
        <begin position="72"/>
        <end position="121"/>
    </location>
</feature>
<dbReference type="OrthoDB" id="1932925at2759"/>
<keyword evidence="12" id="KW-1185">Reference proteome</keyword>
<dbReference type="PANTHER" id="PTHR13533">
    <property type="entry name" value="N-ACETYLNEURAMINATE 9-O-ACETYLTRANSFERASE"/>
    <property type="match status" value="1"/>
</dbReference>
<dbReference type="CDD" id="cd00229">
    <property type="entry name" value="SGNH_hydrolase"/>
    <property type="match status" value="1"/>
</dbReference>
<dbReference type="InterPro" id="IPR012419">
    <property type="entry name" value="Cas1_AcylTrans_dom"/>
</dbReference>
<organism evidence="11 12">
    <name type="scientific">Alectoria fallacina</name>
    <dbReference type="NCBI Taxonomy" id="1903189"/>
    <lineage>
        <taxon>Eukaryota</taxon>
        <taxon>Fungi</taxon>
        <taxon>Dikarya</taxon>
        <taxon>Ascomycota</taxon>
        <taxon>Pezizomycotina</taxon>
        <taxon>Lecanoromycetes</taxon>
        <taxon>OSLEUM clade</taxon>
        <taxon>Lecanoromycetidae</taxon>
        <taxon>Lecanorales</taxon>
        <taxon>Lecanorineae</taxon>
        <taxon>Parmeliaceae</taxon>
        <taxon>Alectoria</taxon>
    </lineage>
</organism>
<evidence type="ECO:0000256" key="5">
    <source>
        <dbReference type="ARBA" id="ARBA00022989"/>
    </source>
</evidence>
<keyword evidence="5 8" id="KW-1133">Transmembrane helix</keyword>
<feature type="transmembrane region" description="Helical" evidence="8">
    <location>
        <begin position="566"/>
        <end position="584"/>
    </location>
</feature>
<feature type="transmembrane region" description="Helical" evidence="8">
    <location>
        <begin position="338"/>
        <end position="357"/>
    </location>
</feature>
<dbReference type="EMBL" id="CAJPDR010000251">
    <property type="protein sequence ID" value="CAF9928446.1"/>
    <property type="molecule type" value="Genomic_DNA"/>
</dbReference>
<dbReference type="Proteomes" id="UP000664203">
    <property type="component" value="Unassembled WGS sequence"/>
</dbReference>
<feature type="transmembrane region" description="Helical" evidence="8">
    <location>
        <begin position="657"/>
        <end position="678"/>
    </location>
</feature>
<feature type="transmembrane region" description="Helical" evidence="8">
    <location>
        <begin position="486"/>
        <end position="504"/>
    </location>
</feature>
<keyword evidence="6 8" id="KW-0472">Membrane</keyword>
<dbReference type="SUPFAM" id="SSF52266">
    <property type="entry name" value="SGNH hydrolase"/>
    <property type="match status" value="1"/>
</dbReference>
<proteinExistence type="inferred from homology"/>
<evidence type="ECO:0000256" key="4">
    <source>
        <dbReference type="ARBA" id="ARBA00022692"/>
    </source>
</evidence>
<name>A0A8H3FW31_9LECA</name>
<gene>
    <name evidence="11" type="ORF">ALECFALPRED_004062</name>
</gene>
<evidence type="ECO:0000256" key="7">
    <source>
        <dbReference type="ARBA" id="ARBA00023180"/>
    </source>
</evidence>
<evidence type="ECO:0000313" key="12">
    <source>
        <dbReference type="Proteomes" id="UP000664203"/>
    </source>
</evidence>
<keyword evidence="7" id="KW-0325">Glycoprotein</keyword>
<feature type="transmembrane region" description="Helical" evidence="8">
    <location>
        <begin position="619"/>
        <end position="636"/>
    </location>
</feature>
<evidence type="ECO:0000313" key="11">
    <source>
        <dbReference type="EMBL" id="CAF9928446.1"/>
    </source>
</evidence>
<protein>
    <recommendedName>
        <fullName evidence="13">Cas1p 10 TM acyl transferase domain-containing protein</fullName>
    </recommendedName>
</protein>
<evidence type="ECO:0000256" key="3">
    <source>
        <dbReference type="ARBA" id="ARBA00022679"/>
    </source>
</evidence>
<dbReference type="PANTHER" id="PTHR13533:SF1">
    <property type="entry name" value="N-ACETYLNEURAMINATE 9-O-ACETYLTRANSFERASE"/>
    <property type="match status" value="1"/>
</dbReference>